<dbReference type="PROSITE" id="PS00141">
    <property type="entry name" value="ASP_PROTEASE"/>
    <property type="match status" value="1"/>
</dbReference>
<reference evidence="4" key="1">
    <citation type="journal article" date="2020" name="bioRxiv">
        <title>Chromosome-level reference genome of the European wasp spider Argiope bruennichi: a resource for studies on range expansion and evolutionary adaptation.</title>
        <authorList>
            <person name="Sheffer M.M."/>
            <person name="Hoppe A."/>
            <person name="Krehenwinkel H."/>
            <person name="Uhl G."/>
            <person name="Kuss A.W."/>
            <person name="Jensen L."/>
            <person name="Jensen C."/>
            <person name="Gillespie R.G."/>
            <person name="Hoff K.J."/>
            <person name="Prost S."/>
        </authorList>
    </citation>
    <scope>NUCLEOTIDE SEQUENCE</scope>
</reference>
<dbReference type="Gene3D" id="2.40.70.10">
    <property type="entry name" value="Acid Proteases"/>
    <property type="match status" value="1"/>
</dbReference>
<dbReference type="GO" id="GO:0008270">
    <property type="term" value="F:zinc ion binding"/>
    <property type="evidence" value="ECO:0007669"/>
    <property type="project" value="InterPro"/>
</dbReference>
<evidence type="ECO:0000313" key="4">
    <source>
        <dbReference type="EMBL" id="KAF8768437.1"/>
    </source>
</evidence>
<dbReference type="GO" id="GO:0003676">
    <property type="term" value="F:nucleic acid binding"/>
    <property type="evidence" value="ECO:0007669"/>
    <property type="project" value="InterPro"/>
</dbReference>
<organism evidence="4 5">
    <name type="scientific">Argiope bruennichi</name>
    <name type="common">Wasp spider</name>
    <name type="synonym">Aranea bruennichi</name>
    <dbReference type="NCBI Taxonomy" id="94029"/>
    <lineage>
        <taxon>Eukaryota</taxon>
        <taxon>Metazoa</taxon>
        <taxon>Ecdysozoa</taxon>
        <taxon>Arthropoda</taxon>
        <taxon>Chelicerata</taxon>
        <taxon>Arachnida</taxon>
        <taxon>Araneae</taxon>
        <taxon>Araneomorphae</taxon>
        <taxon>Entelegynae</taxon>
        <taxon>Araneoidea</taxon>
        <taxon>Araneidae</taxon>
        <taxon>Argiope</taxon>
    </lineage>
</organism>
<dbReference type="Pfam" id="PF00077">
    <property type="entry name" value="RVP"/>
    <property type="match status" value="1"/>
</dbReference>
<comment type="caution">
    <text evidence="4">The sequence shown here is derived from an EMBL/GenBank/DDBJ whole genome shotgun (WGS) entry which is preliminary data.</text>
</comment>
<keyword evidence="2" id="KW-0175">Coiled coil</keyword>
<dbReference type="InterPro" id="IPR001969">
    <property type="entry name" value="Aspartic_peptidase_AS"/>
</dbReference>
<evidence type="ECO:0000256" key="1">
    <source>
        <dbReference type="ARBA" id="ARBA00022801"/>
    </source>
</evidence>
<dbReference type="GO" id="GO:0004190">
    <property type="term" value="F:aspartic-type endopeptidase activity"/>
    <property type="evidence" value="ECO:0007669"/>
    <property type="project" value="InterPro"/>
</dbReference>
<dbReference type="InterPro" id="IPR021109">
    <property type="entry name" value="Peptidase_aspartic_dom_sf"/>
</dbReference>
<evidence type="ECO:0000256" key="2">
    <source>
        <dbReference type="SAM" id="Coils"/>
    </source>
</evidence>
<reference evidence="4" key="2">
    <citation type="submission" date="2020-06" db="EMBL/GenBank/DDBJ databases">
        <authorList>
            <person name="Sheffer M."/>
        </authorList>
    </citation>
    <scope>NUCLEOTIDE SEQUENCE</scope>
</reference>
<dbReference type="CDD" id="cd00303">
    <property type="entry name" value="retropepsin_like"/>
    <property type="match status" value="1"/>
</dbReference>
<gene>
    <name evidence="4" type="ORF">HNY73_021258</name>
</gene>
<evidence type="ECO:0000313" key="5">
    <source>
        <dbReference type="Proteomes" id="UP000807504"/>
    </source>
</evidence>
<dbReference type="InterPro" id="IPR018061">
    <property type="entry name" value="Retropepsins"/>
</dbReference>
<proteinExistence type="predicted"/>
<name>A0A8T0EAN0_ARGBR</name>
<dbReference type="SUPFAM" id="SSF50630">
    <property type="entry name" value="Acid proteases"/>
    <property type="match status" value="1"/>
</dbReference>
<protein>
    <recommendedName>
        <fullName evidence="3">Retropepsins domain-containing protein</fullName>
    </recommendedName>
</protein>
<keyword evidence="1" id="KW-0378">Hydrolase</keyword>
<evidence type="ECO:0000259" key="3">
    <source>
        <dbReference type="Pfam" id="PF00077"/>
    </source>
</evidence>
<dbReference type="SUPFAM" id="SSF57756">
    <property type="entry name" value="Retrovirus zinc finger-like domains"/>
    <property type="match status" value="1"/>
</dbReference>
<feature type="coiled-coil region" evidence="2">
    <location>
        <begin position="56"/>
        <end position="95"/>
    </location>
</feature>
<sequence>MAFLLKGKKEDLIALAKQFGVSVESDLTKPKIKDLILKSEDYDEEDAKVMLDSIIEDRHLAEVEKQNEREERLRKEEREHELEKLRIQAQRNMKRKAPPELQNHFLDEWSSINSPADVARKFEQYDDVRRTLKPKASDLFFRRKDEVQGANKFQNYPRRPANFRDGNNKFEKRPLQLNRNSCVEKNKPWRPVNCCYCQTLGHFGVDCPRRPKNTKSNKPLAPIVQVCSELSREKMRTRKVALRSKTFYALIDTGSSVTLLREDICKQIIKPSELSRETIILSGLGKSQVKTKGSFRQDIELDGQKYSLTWHVVPTSYLDFQAIIGSDILEQASLDFAKEGVKFRRREDVEIFSMHAQLYEARPKDEIEIEHISSPEFGRVELNVNFECQHVNNDEVIVLSGLAEL</sequence>
<dbReference type="InterPro" id="IPR036875">
    <property type="entry name" value="Znf_CCHC_sf"/>
</dbReference>
<dbReference type="GO" id="GO:0006508">
    <property type="term" value="P:proteolysis"/>
    <property type="evidence" value="ECO:0007669"/>
    <property type="project" value="InterPro"/>
</dbReference>
<dbReference type="EMBL" id="JABXBU010002230">
    <property type="protein sequence ID" value="KAF8768437.1"/>
    <property type="molecule type" value="Genomic_DNA"/>
</dbReference>
<keyword evidence="5" id="KW-1185">Reference proteome</keyword>
<feature type="domain" description="Retropepsins" evidence="3">
    <location>
        <begin position="239"/>
        <end position="333"/>
    </location>
</feature>
<dbReference type="AlphaFoldDB" id="A0A8T0EAN0"/>
<accession>A0A8T0EAN0</accession>
<dbReference type="Proteomes" id="UP000807504">
    <property type="component" value="Unassembled WGS sequence"/>
</dbReference>